<feature type="domain" description="DUF397" evidence="1">
    <location>
        <begin position="10"/>
        <end position="63"/>
    </location>
</feature>
<keyword evidence="3" id="KW-1185">Reference proteome</keyword>
<dbReference type="Proteomes" id="UP000253741">
    <property type="component" value="Unassembled WGS sequence"/>
</dbReference>
<dbReference type="OrthoDB" id="4327125at2"/>
<evidence type="ECO:0000259" key="1">
    <source>
        <dbReference type="Pfam" id="PF04149"/>
    </source>
</evidence>
<evidence type="ECO:0000313" key="3">
    <source>
        <dbReference type="Proteomes" id="UP000253741"/>
    </source>
</evidence>
<name>A0A370BA46_9ACTN</name>
<organism evidence="2 3">
    <name type="scientific">Streptomyces corynorhini</name>
    <dbReference type="NCBI Taxonomy" id="2282652"/>
    <lineage>
        <taxon>Bacteria</taxon>
        <taxon>Bacillati</taxon>
        <taxon>Actinomycetota</taxon>
        <taxon>Actinomycetes</taxon>
        <taxon>Kitasatosporales</taxon>
        <taxon>Streptomycetaceae</taxon>
        <taxon>Streptomyces</taxon>
    </lineage>
</organism>
<dbReference type="EMBL" id="QQNA01000050">
    <property type="protein sequence ID" value="RDG38668.1"/>
    <property type="molecule type" value="Genomic_DNA"/>
</dbReference>
<protein>
    <submittedName>
        <fullName evidence="2">DUF397 domain-containing protein</fullName>
    </submittedName>
</protein>
<dbReference type="Pfam" id="PF04149">
    <property type="entry name" value="DUF397"/>
    <property type="match status" value="1"/>
</dbReference>
<evidence type="ECO:0000313" key="2">
    <source>
        <dbReference type="EMBL" id="RDG38668.1"/>
    </source>
</evidence>
<comment type="caution">
    <text evidence="2">The sequence shown here is derived from an EMBL/GenBank/DDBJ whole genome shotgun (WGS) entry which is preliminary data.</text>
</comment>
<sequence>MKHPDVVTAFKKASASGASPTTDCVEVAHTADGGRAVRDSKNPTGGTQFYPPAEWAAFLHGLKSGDLGR</sequence>
<dbReference type="AlphaFoldDB" id="A0A370BA46"/>
<proteinExistence type="predicted"/>
<accession>A0A370BA46</accession>
<reference evidence="2 3" key="1">
    <citation type="submission" date="2018-07" db="EMBL/GenBank/DDBJ databases">
        <title>Streptomyces species from bats.</title>
        <authorList>
            <person name="Dunlap C."/>
        </authorList>
    </citation>
    <scope>NUCLEOTIDE SEQUENCE [LARGE SCALE GENOMIC DNA]</scope>
    <source>
        <strain evidence="2 3">AC230</strain>
    </source>
</reference>
<dbReference type="RefSeq" id="WP_114623009.1">
    <property type="nucleotide sequence ID" value="NZ_QQNA01000050.1"/>
</dbReference>
<dbReference type="InterPro" id="IPR007278">
    <property type="entry name" value="DUF397"/>
</dbReference>
<gene>
    <name evidence="2" type="ORF">DVH02_07995</name>
</gene>